<dbReference type="PANTHER" id="PTHR43364">
    <property type="entry name" value="NADH-SPECIFIC METHYLGLYOXAL REDUCTASE-RELATED"/>
    <property type="match status" value="1"/>
</dbReference>
<keyword evidence="3" id="KW-1185">Reference proteome</keyword>
<name>A0A1H5R2K5_9PSEU</name>
<evidence type="ECO:0000259" key="1">
    <source>
        <dbReference type="Pfam" id="PF00248"/>
    </source>
</evidence>
<dbReference type="Gene3D" id="3.20.20.100">
    <property type="entry name" value="NADP-dependent oxidoreductase domain"/>
    <property type="match status" value="1"/>
</dbReference>
<dbReference type="EMBL" id="FNUJ01000006">
    <property type="protein sequence ID" value="SEF32284.1"/>
    <property type="molecule type" value="Genomic_DNA"/>
</dbReference>
<evidence type="ECO:0000313" key="2">
    <source>
        <dbReference type="EMBL" id="SEF32284.1"/>
    </source>
</evidence>
<dbReference type="STRING" id="218821.SAMN05421837_106158"/>
<gene>
    <name evidence="2" type="ORF">SAMN05421837_106158</name>
</gene>
<dbReference type="AlphaFoldDB" id="A0A1H5R2K5"/>
<dbReference type="InterPro" id="IPR023210">
    <property type="entry name" value="NADP_OxRdtase_dom"/>
</dbReference>
<dbReference type="Proteomes" id="UP000198878">
    <property type="component" value="Unassembled WGS sequence"/>
</dbReference>
<dbReference type="InterPro" id="IPR036812">
    <property type="entry name" value="NAD(P)_OxRdtase_dom_sf"/>
</dbReference>
<protein>
    <submittedName>
        <fullName evidence="2">Predicted oxidoreductase</fullName>
    </submittedName>
</protein>
<dbReference type="InterPro" id="IPR050523">
    <property type="entry name" value="AKR_Detox_Biosynth"/>
</dbReference>
<accession>A0A1H5R2K5</accession>
<organism evidence="2 3">
    <name type="scientific">Amycolatopsis pretoriensis</name>
    <dbReference type="NCBI Taxonomy" id="218821"/>
    <lineage>
        <taxon>Bacteria</taxon>
        <taxon>Bacillati</taxon>
        <taxon>Actinomycetota</taxon>
        <taxon>Actinomycetes</taxon>
        <taxon>Pseudonocardiales</taxon>
        <taxon>Pseudonocardiaceae</taxon>
        <taxon>Amycolatopsis</taxon>
    </lineage>
</organism>
<evidence type="ECO:0000313" key="3">
    <source>
        <dbReference type="Proteomes" id="UP000198878"/>
    </source>
</evidence>
<reference evidence="3" key="1">
    <citation type="submission" date="2016-10" db="EMBL/GenBank/DDBJ databases">
        <authorList>
            <person name="Varghese N."/>
            <person name="Submissions S."/>
        </authorList>
    </citation>
    <scope>NUCLEOTIDE SEQUENCE [LARGE SCALE GENOMIC DNA]</scope>
    <source>
        <strain evidence="3">DSM 44654</strain>
    </source>
</reference>
<feature type="domain" description="NADP-dependent oxidoreductase" evidence="1">
    <location>
        <begin position="22"/>
        <end position="313"/>
    </location>
</feature>
<proteinExistence type="predicted"/>
<dbReference type="Pfam" id="PF00248">
    <property type="entry name" value="Aldo_ket_red"/>
    <property type="match status" value="1"/>
</dbReference>
<sequence>MIGNALGIMQFMDFSQQTGRAPIVLGGNVFGWTADRNASFAVLDAFADAGGTLVDTADSYSQWAPGNSGGESETIIGAWPGRASLAVAGKVGQAKRRPGLSEENIRAAVRDSLERLGRSRFELFYAHFDDPERPIEEVARAFSRLREDGLTDALGVSNFSVDRISAWLDVAEKEGLHAPVVIQKEYSLMERGIETDVIPLARERGLTVMTYYSLARGFLTGKYRDGADEVDSPRAGVAAGYLDERGRAVLSALDEVAAGHATAPAAIALAWLAARPAVSGVIASARDTGQLAGIMAANRVTLEEADTARLDDASGV</sequence>
<dbReference type="PANTHER" id="PTHR43364:SF6">
    <property type="entry name" value="OXIDOREDUCTASE-RELATED"/>
    <property type="match status" value="1"/>
</dbReference>
<dbReference type="SUPFAM" id="SSF51430">
    <property type="entry name" value="NAD(P)-linked oxidoreductase"/>
    <property type="match status" value="1"/>
</dbReference>
<dbReference type="GO" id="GO:0005829">
    <property type="term" value="C:cytosol"/>
    <property type="evidence" value="ECO:0007669"/>
    <property type="project" value="TreeGrafter"/>
</dbReference>